<dbReference type="GO" id="GO:0009055">
    <property type="term" value="F:electron transfer activity"/>
    <property type="evidence" value="ECO:0007669"/>
    <property type="project" value="InterPro"/>
</dbReference>
<evidence type="ECO:0000313" key="11">
    <source>
        <dbReference type="EMBL" id="MCF7528762.1"/>
    </source>
</evidence>
<evidence type="ECO:0000256" key="7">
    <source>
        <dbReference type="ARBA" id="ARBA00023008"/>
    </source>
</evidence>
<feature type="domain" description="Blue (type 1) copper" evidence="10">
    <location>
        <begin position="24"/>
        <end position="108"/>
    </location>
</feature>
<evidence type="ECO:0000256" key="3">
    <source>
        <dbReference type="ARBA" id="ARBA00022448"/>
    </source>
</evidence>
<dbReference type="SUPFAM" id="SSF49503">
    <property type="entry name" value="Cupredoxins"/>
    <property type="match status" value="1"/>
</dbReference>
<keyword evidence="3" id="KW-0813">Transport</keyword>
<evidence type="ECO:0000256" key="2">
    <source>
        <dbReference type="ARBA" id="ARBA00004459"/>
    </source>
</evidence>
<reference evidence="12" key="1">
    <citation type="submission" date="2022-01" db="EMBL/GenBank/DDBJ databases">
        <title>Neisseria sp. ZJ104.</title>
        <authorList>
            <person name="Yang C."/>
        </authorList>
    </citation>
    <scope>NUCLEOTIDE SEQUENCE</scope>
    <source>
        <strain evidence="12">ZJ104</strain>
    </source>
</reference>
<feature type="chain" id="PRO_5043296005" evidence="9">
    <location>
        <begin position="19"/>
        <end position="143"/>
    </location>
</feature>
<keyword evidence="5" id="KW-0574">Periplasm</keyword>
<proteinExistence type="predicted"/>
<dbReference type="AlphaFoldDB" id="A0AAW5AF07"/>
<name>A0AAW5AF07_9NEIS</name>
<dbReference type="GO" id="GO:0042597">
    <property type="term" value="C:periplasmic space"/>
    <property type="evidence" value="ECO:0007669"/>
    <property type="project" value="UniProtKB-SubCell"/>
</dbReference>
<feature type="binding site" evidence="8">
    <location>
        <position position="97"/>
    </location>
    <ligand>
        <name>Cu cation</name>
        <dbReference type="ChEBI" id="CHEBI:23378"/>
    </ligand>
</feature>
<comment type="caution">
    <text evidence="12">The sequence shown here is derived from an EMBL/GenBank/DDBJ whole genome shotgun (WGS) entry which is preliminary data.</text>
</comment>
<feature type="binding site" evidence="8">
    <location>
        <position position="94"/>
    </location>
    <ligand>
        <name>Cu cation</name>
        <dbReference type="ChEBI" id="CHEBI:23378"/>
    </ligand>
</feature>
<feature type="binding site" evidence="8">
    <location>
        <position position="58"/>
    </location>
    <ligand>
        <name>Cu cation</name>
        <dbReference type="ChEBI" id="CHEBI:23378"/>
    </ligand>
</feature>
<dbReference type="RefSeq" id="WP_237092137.1">
    <property type="nucleotide sequence ID" value="NZ_JAKKDL010000001.1"/>
</dbReference>
<dbReference type="Gene3D" id="2.60.40.420">
    <property type="entry name" value="Cupredoxins - blue copper proteins"/>
    <property type="match status" value="1"/>
</dbReference>
<dbReference type="PRINTS" id="PR00155">
    <property type="entry name" value="AMICYANIN"/>
</dbReference>
<dbReference type="EMBL" id="JAKKDL010000001">
    <property type="protein sequence ID" value="MCF7528762.1"/>
    <property type="molecule type" value="Genomic_DNA"/>
</dbReference>
<protein>
    <submittedName>
        <fullName evidence="12">Plastocyanin/azurin family copper-binding protein</fullName>
    </submittedName>
</protein>
<evidence type="ECO:0000256" key="4">
    <source>
        <dbReference type="ARBA" id="ARBA00022723"/>
    </source>
</evidence>
<evidence type="ECO:0000256" key="1">
    <source>
        <dbReference type="ARBA" id="ARBA00004418"/>
    </source>
</evidence>
<dbReference type="EMBL" id="JAKKDL010000004">
    <property type="protein sequence ID" value="MCF7529620.1"/>
    <property type="molecule type" value="Genomic_DNA"/>
</dbReference>
<gene>
    <name evidence="11" type="ORF">L4H06_00705</name>
    <name evidence="12" type="ORF">L4H06_05220</name>
</gene>
<dbReference type="PROSITE" id="PS00196">
    <property type="entry name" value="COPPER_BLUE"/>
    <property type="match status" value="1"/>
</dbReference>
<sequence length="143" mass="15344">MKYLLAALMMGASLAASAANHEIKMLNAGKDGTMVFEPGVLKAAPGDTVTFKAASAGHFVQSKAVPNGAKDFTSEEDENFTVKLDKEGVYVYICPPHRTMNMAGIIQVGKAVNRVEAEAAVAELEKRATVNQGRLKTYLQQIK</sequence>
<feature type="signal peptide" evidence="9">
    <location>
        <begin position="1"/>
        <end position="18"/>
    </location>
</feature>
<dbReference type="GO" id="GO:0009279">
    <property type="term" value="C:cell outer membrane"/>
    <property type="evidence" value="ECO:0007669"/>
    <property type="project" value="UniProtKB-SubCell"/>
</dbReference>
<evidence type="ECO:0000313" key="12">
    <source>
        <dbReference type="EMBL" id="MCF7529620.1"/>
    </source>
</evidence>
<evidence type="ECO:0000256" key="8">
    <source>
        <dbReference type="PIRSR" id="PIRSR602386-1"/>
    </source>
</evidence>
<dbReference type="InterPro" id="IPR008972">
    <property type="entry name" value="Cupredoxin"/>
</dbReference>
<dbReference type="GO" id="GO:0005507">
    <property type="term" value="F:copper ion binding"/>
    <property type="evidence" value="ECO:0007669"/>
    <property type="project" value="InterPro"/>
</dbReference>
<dbReference type="Pfam" id="PF00127">
    <property type="entry name" value="Copper-bind"/>
    <property type="match status" value="1"/>
</dbReference>
<organism evidence="12 13">
    <name type="scientific">Neisseria lisongii</name>
    <dbReference type="NCBI Taxonomy" id="2912188"/>
    <lineage>
        <taxon>Bacteria</taxon>
        <taxon>Pseudomonadati</taxon>
        <taxon>Pseudomonadota</taxon>
        <taxon>Betaproteobacteria</taxon>
        <taxon>Neisseriales</taxon>
        <taxon>Neisseriaceae</taxon>
        <taxon>Neisseria</taxon>
    </lineage>
</organism>
<evidence type="ECO:0000313" key="13">
    <source>
        <dbReference type="Proteomes" id="UP001201397"/>
    </source>
</evidence>
<keyword evidence="9" id="KW-0732">Signal</keyword>
<dbReference type="InterPro" id="IPR002386">
    <property type="entry name" value="Amicyanin/Pseudoazurin"/>
</dbReference>
<dbReference type="InterPro" id="IPR028871">
    <property type="entry name" value="BlueCu_1_BS"/>
</dbReference>
<comment type="cofactor">
    <cofactor evidence="8">
        <name>Cu cation</name>
        <dbReference type="ChEBI" id="CHEBI:23378"/>
    </cofactor>
    <text evidence="8">Binds 1 copper ion per subunit.</text>
</comment>
<evidence type="ECO:0000259" key="10">
    <source>
        <dbReference type="Pfam" id="PF00127"/>
    </source>
</evidence>
<evidence type="ECO:0000256" key="6">
    <source>
        <dbReference type="ARBA" id="ARBA00022982"/>
    </source>
</evidence>
<accession>A0AAW5AF07</accession>
<comment type="subcellular location">
    <subcellularLocation>
        <location evidence="2">Cell outer membrane</location>
        <topology evidence="2">Lipid-anchor</topology>
    </subcellularLocation>
    <subcellularLocation>
        <location evidence="1">Periplasm</location>
    </subcellularLocation>
</comment>
<keyword evidence="7 8" id="KW-0186">Copper</keyword>
<keyword evidence="6" id="KW-0249">Electron transport</keyword>
<evidence type="ECO:0000256" key="5">
    <source>
        <dbReference type="ARBA" id="ARBA00022764"/>
    </source>
</evidence>
<feature type="binding site" evidence="8">
    <location>
        <position position="102"/>
    </location>
    <ligand>
        <name>Cu cation</name>
        <dbReference type="ChEBI" id="CHEBI:23378"/>
    </ligand>
</feature>
<keyword evidence="4 8" id="KW-0479">Metal-binding</keyword>
<evidence type="ECO:0000256" key="9">
    <source>
        <dbReference type="SAM" id="SignalP"/>
    </source>
</evidence>
<dbReference type="InterPro" id="IPR000923">
    <property type="entry name" value="BlueCu_1"/>
</dbReference>
<dbReference type="Proteomes" id="UP001201397">
    <property type="component" value="Unassembled WGS sequence"/>
</dbReference>